<dbReference type="GO" id="GO:0044599">
    <property type="term" value="C:AP-5 adaptor complex"/>
    <property type="evidence" value="ECO:0007669"/>
    <property type="project" value="InterPro"/>
</dbReference>
<evidence type="ECO:0007829" key="4">
    <source>
        <dbReference type="PeptideAtlas" id="A0A3B3IRY2"/>
    </source>
</evidence>
<dbReference type="ExpressionAtlas" id="A0A3B3IRY2">
    <property type="expression patterns" value="baseline and differential"/>
</dbReference>
<dbReference type="InterPro" id="IPR028222">
    <property type="entry name" value="AP5Z1"/>
</dbReference>
<dbReference type="AlphaFoldDB" id="A0A3B3IRY2"/>
<reference evidence="2" key="5">
    <citation type="submission" date="2025-09" db="UniProtKB">
        <authorList>
            <consortium name="Ensembl"/>
        </authorList>
    </citation>
    <scope>IDENTIFICATION</scope>
</reference>
<sequence length="70" mass="7981">MFSAGAESLLHQAREIQDEELKKFCSRICKLLQAEDLGPDTLDSLQRLFLIISATKYSRSRAPSPRWTGR</sequence>
<dbReference type="VEuPathDB" id="HostDB:ENSG00000242802"/>
<reference evidence="2" key="4">
    <citation type="submission" date="2025-08" db="UniProtKB">
        <authorList>
            <consortium name="Ensembl"/>
        </authorList>
    </citation>
    <scope>IDENTIFICATION</scope>
</reference>
<dbReference type="InterPro" id="IPR056857">
    <property type="entry name" value="TPR_AP5Z1_N"/>
</dbReference>
<gene>
    <name evidence="2" type="primary">AP5Z1</name>
</gene>
<keyword evidence="4 5" id="KW-1267">Proteomics identification</keyword>
<feature type="domain" description="AP-5 complex subunit zeta-1 N-terminal TPR" evidence="1">
    <location>
        <begin position="1"/>
        <end position="60"/>
    </location>
</feature>
<evidence type="ECO:0007829" key="5">
    <source>
        <dbReference type="ProteomicsDB" id="A0A3B3IRY2"/>
    </source>
</evidence>
<dbReference type="Ensembl" id="ENST00000650451.1">
    <property type="protein sequence ID" value="ENSP00000496998.1"/>
    <property type="gene ID" value="ENSG00000242802.9"/>
</dbReference>
<dbReference type="PANTHER" id="PTHR46488:SF1">
    <property type="entry name" value="AP-5 COMPLEX SUBUNIT ZETA-1"/>
    <property type="match status" value="1"/>
</dbReference>
<dbReference type="Ensembl" id="ENST00000650451.1">
    <property type="protein sequence ID" value="ENSP00000496998.1"/>
    <property type="gene ID" value="ENSG00000242802.10"/>
</dbReference>
<accession>A0A3B3IRY2</accession>
<name>A0A3B3IRY2_HUMAN</name>
<dbReference type="HGNC" id="HGNC:22197">
    <property type="gene designation" value="AP5Z1"/>
</dbReference>
<evidence type="ECO:0000313" key="2">
    <source>
        <dbReference type="Ensembl" id="ENSP00000496998.1"/>
    </source>
</evidence>
<dbReference type="Proteomes" id="UP000005640">
    <property type="component" value="Chromosome 7"/>
</dbReference>
<dbReference type="EMBL" id="AC092610">
    <property type="status" value="NOT_ANNOTATED_CDS"/>
    <property type="molecule type" value="Genomic_DNA"/>
</dbReference>
<reference evidence="2 3" key="2">
    <citation type="journal article" date="2003" name="Nature">
        <title>The DNA sequence of human chromosome 7.</title>
        <authorList>
            <person name="Hillier L.W."/>
            <person name="Fulton R.S."/>
            <person name="Fulton L.A."/>
            <person name="Graves T.A."/>
            <person name="Pepin K.H."/>
            <person name="Wagner-McPherson C."/>
            <person name="Layman D."/>
            <person name="Maas J."/>
            <person name="Jaeger S."/>
            <person name="Walker R."/>
            <person name="Wylie K."/>
            <person name="Sekhon M."/>
            <person name="Becker M.C."/>
            <person name="O'Laughlin M.D."/>
            <person name="Schaller M.E."/>
            <person name="Fewell G.A."/>
            <person name="Delehaunty K.D."/>
            <person name="Miner T.L."/>
            <person name="Nash W.E."/>
            <person name="Cordes M."/>
            <person name="Du H."/>
            <person name="Sun H."/>
            <person name="Edwards J."/>
            <person name="Bradshaw-Cordum H."/>
            <person name="Ali J."/>
            <person name="Andrews S."/>
            <person name="Isak A."/>
            <person name="Vanbrunt A."/>
            <person name="Nguyen C."/>
            <person name="Du F."/>
            <person name="Lamar B."/>
            <person name="Courtney L."/>
            <person name="Kalicki J."/>
            <person name="Ozersky P."/>
            <person name="Bielicki L."/>
            <person name="Scott K."/>
            <person name="Holmes A."/>
            <person name="Harkins R."/>
            <person name="Harris A."/>
            <person name="Strong C.M."/>
            <person name="Hou S."/>
            <person name="Tomlinson C."/>
            <person name="Dauphin-Kohlberg S."/>
            <person name="Kozlowicz-Reilly A."/>
            <person name="Leonard S."/>
            <person name="Rohlfing T."/>
            <person name="Rock S.M."/>
            <person name="Tin-Wollam A.M."/>
            <person name="Abbott A."/>
            <person name="Minx P."/>
            <person name="Maupin R."/>
            <person name="Strowmatt C."/>
            <person name="Latreille P."/>
            <person name="Miller N."/>
            <person name="Johnson D."/>
            <person name="Murray J."/>
            <person name="Woessner J.P."/>
            <person name="Wendl M.C."/>
            <person name="Yang S.P."/>
            <person name="Schultz B.R."/>
            <person name="Wallis J.W."/>
            <person name="Spieth J."/>
            <person name="Bieri T.A."/>
            <person name="Nelson J.O."/>
            <person name="Berkowicz N."/>
            <person name="Wohldmann P.E."/>
            <person name="Cook L.L."/>
            <person name="Hickenbotham M.T."/>
            <person name="Eldred J."/>
            <person name="Williams D."/>
            <person name="Bedell J.A."/>
            <person name="Mardis E.R."/>
            <person name="Clifton S.W."/>
            <person name="Chissoe S.L."/>
            <person name="Marra M.A."/>
            <person name="Raymond C."/>
            <person name="Haugen E."/>
            <person name="Gillett W."/>
            <person name="Zhou Y."/>
            <person name="James R."/>
            <person name="Phelps K."/>
            <person name="Iadanoto S."/>
            <person name="Bubb K."/>
            <person name="Simms E."/>
            <person name="Levy R."/>
            <person name="Clendenning J."/>
            <person name="Kaul R."/>
            <person name="Kent W.J."/>
            <person name="Furey T.S."/>
            <person name="Baertsch R.A."/>
            <person name="Brent M.R."/>
            <person name="Keibler E."/>
            <person name="Flicek P."/>
            <person name="Bork P."/>
            <person name="Suyama M."/>
            <person name="Bailey J.A."/>
            <person name="Portnoy M.E."/>
            <person name="Torrents D."/>
            <person name="Chinwalla A.T."/>
            <person name="Gish W.R."/>
            <person name="Eddy S.R."/>
            <person name="McPherson J.D."/>
            <person name="Olson M.V."/>
            <person name="Eichler E.E."/>
            <person name="Green E.D."/>
            <person name="Waterston R.H."/>
            <person name="Wilson R.K."/>
        </authorList>
    </citation>
    <scope>NUCLEOTIDE SEQUENCE [LARGE SCALE GENOMIC DNA]</scope>
</reference>
<dbReference type="Pfam" id="PF25153">
    <property type="entry name" value="TPR_AP5Z1"/>
    <property type="match status" value="1"/>
</dbReference>
<keyword evidence="3" id="KW-1185">Reference proteome</keyword>
<protein>
    <submittedName>
        <fullName evidence="2">Adaptor related protein complex 5 subunit zeta 1</fullName>
    </submittedName>
</protein>
<evidence type="ECO:0000259" key="1">
    <source>
        <dbReference type="Pfam" id="PF25153"/>
    </source>
</evidence>
<dbReference type="Bgee" id="ENSG00000242802">
    <property type="expression patterns" value="Expressed in granulocyte and 150 other cell types or tissues"/>
</dbReference>
<reference evidence="2 3" key="3">
    <citation type="journal article" date="2004" name="Nature">
        <title>Finishing the euchromatic sequence of the human genome.</title>
        <authorList>
            <consortium name="International Human Genome Sequencing Consortium"/>
        </authorList>
    </citation>
    <scope>NUCLEOTIDE SEQUENCE [LARGE SCALE GENOMIC DNA]</scope>
</reference>
<reference evidence="2 3" key="1">
    <citation type="journal article" date="2001" name="Nature">
        <title>Initial sequencing and analysis of the human genome.</title>
        <authorList>
            <consortium name="International Human Genome Sequencing Consortium"/>
            <person name="Lander E.S."/>
            <person name="Linton L.M."/>
            <person name="Birren B."/>
            <person name="Nusbaum C."/>
            <person name="Zody M.C."/>
            <person name="Baldwin J."/>
            <person name="Devon K."/>
            <person name="Dewar K."/>
            <person name="Doyle M."/>
            <person name="FitzHugh W."/>
            <person name="Funke R."/>
            <person name="Gage D."/>
            <person name="Harris K."/>
            <person name="Heaford A."/>
            <person name="Howland J."/>
            <person name="Kann L."/>
            <person name="Lehoczky J."/>
            <person name="LeVine R."/>
            <person name="McEwan P."/>
            <person name="McKernan K."/>
            <person name="Meldrim J."/>
            <person name="Mesirov J.P."/>
            <person name="Miranda C."/>
            <person name="Morris W."/>
            <person name="Naylor J."/>
            <person name="Raymond C."/>
            <person name="Rosetti M."/>
            <person name="Santos R."/>
            <person name="Sheridan A."/>
            <person name="Sougnez C."/>
            <person name="Stange-Thomann N."/>
            <person name="Stojanovic N."/>
            <person name="Subramanian A."/>
            <person name="Wyman D."/>
            <person name="Rogers J."/>
            <person name="Sulston J."/>
            <person name="Ainscough R."/>
            <person name="Beck S."/>
            <person name="Bentley D."/>
            <person name="Burton J."/>
            <person name="Clee C."/>
            <person name="Carter N."/>
            <person name="Coulson A."/>
            <person name="Deadman R."/>
            <person name="Deloukas P."/>
            <person name="Dunham A."/>
            <person name="Dunham I."/>
            <person name="Durbin R."/>
            <person name="French L."/>
            <person name="Grafham D."/>
            <person name="Gregory S."/>
            <person name="Hubbard T."/>
            <person name="Humphray S."/>
            <person name="Hunt A."/>
            <person name="Jones M."/>
            <person name="Lloyd C."/>
            <person name="McMurray A."/>
            <person name="Matthews L."/>
            <person name="Mercer S."/>
            <person name="Milne S."/>
            <person name="Mullikin J.C."/>
            <person name="Mungall A."/>
            <person name="Plumb R."/>
            <person name="Ross M."/>
            <person name="Shownkeen R."/>
            <person name="Sims S."/>
            <person name="Waterston R.H."/>
            <person name="Wilson R.K."/>
            <person name="Hillier L.W."/>
            <person name="McPherson J.D."/>
            <person name="Marra M.A."/>
            <person name="Mardis E.R."/>
            <person name="Fulton L.A."/>
            <person name="Chinwalla A.T."/>
            <person name="Pepin K.H."/>
            <person name="Gish W.R."/>
            <person name="Chissoe S.L."/>
            <person name="Wendl M.C."/>
            <person name="Delehaunty K.D."/>
            <person name="Miner T.L."/>
            <person name="Delehaunty A."/>
            <person name="Kramer J.B."/>
            <person name="Cook L.L."/>
            <person name="Fulton R.S."/>
            <person name="Johnson D.L."/>
            <person name="Minx P.J."/>
            <person name="Clifton S.W."/>
            <person name="Hawkins T."/>
            <person name="Branscomb E."/>
            <person name="Predki P."/>
            <person name="Richardson P."/>
            <person name="Wenning S."/>
            <person name="Slezak T."/>
            <person name="Doggett N."/>
            <person name="Cheng J.F."/>
            <person name="Olsen A."/>
            <person name="Lucas S."/>
            <person name="Elkin C."/>
            <person name="Uberbacher E."/>
            <person name="Frazier M."/>
            <person name="Gibbs R.A."/>
            <person name="Muzny D.M."/>
            <person name="Scherer S.E."/>
            <person name="Bouck J.B."/>
            <person name="Sodergren E.J."/>
            <person name="Worley K.C."/>
            <person name="Rives C.M."/>
            <person name="Gorrell J.H."/>
            <person name="Metzker M.L."/>
            <person name="Naylor S.L."/>
            <person name="Kucherlapati R.S."/>
            <person name="Nelson D.L."/>
            <person name="Weinstock G.M."/>
            <person name="Sakaki Y."/>
            <person name="Fujiyama A."/>
            <person name="Hattori M."/>
            <person name="Yada T."/>
            <person name="Toyoda A."/>
            <person name="Itoh T."/>
            <person name="Kawagoe C."/>
            <person name="Watanabe H."/>
            <person name="Totoki Y."/>
            <person name="Taylor T."/>
            <person name="Weissenbach J."/>
            <person name="Heilig R."/>
            <person name="Saurin W."/>
            <person name="Artiguenave F."/>
            <person name="Brottier P."/>
            <person name="Bruls T."/>
            <person name="Pelletier E."/>
            <person name="Robert C."/>
            <person name="Wincker P."/>
            <person name="Smith D.R."/>
            <person name="Doucette-Stamm L."/>
            <person name="Rubenfield M."/>
            <person name="Weinstock K."/>
            <person name="Lee H.M."/>
            <person name="Dubois J."/>
            <person name="Rosenthal A."/>
            <person name="Platzer M."/>
            <person name="Nyakatura G."/>
            <person name="Taudien S."/>
            <person name="Rump A."/>
            <person name="Yang H."/>
            <person name="Yu J."/>
            <person name="Wang J."/>
            <person name="Huang G."/>
            <person name="Gu J."/>
            <person name="Hood L."/>
            <person name="Rowen L."/>
            <person name="Madan A."/>
            <person name="Qin S."/>
            <person name="Davis R.W."/>
            <person name="Federspiel N.A."/>
            <person name="Abola A.P."/>
            <person name="Proctor M.J."/>
            <person name="Myers R.M."/>
            <person name="Schmutz J."/>
            <person name="Dickson M."/>
            <person name="Grimwood J."/>
            <person name="Cox D.R."/>
            <person name="Olson M.V."/>
            <person name="Kaul R."/>
            <person name="Raymond C."/>
            <person name="Shimizu N."/>
            <person name="Kawasaki K."/>
            <person name="Minoshima S."/>
            <person name="Evans G.A."/>
            <person name="Athanasiou M."/>
            <person name="Schultz R."/>
            <person name="Roe B.A."/>
            <person name="Chen F."/>
            <person name="Pan H."/>
            <person name="Ramser J."/>
            <person name="Lehrach H."/>
            <person name="Reinhardt R."/>
            <person name="McCombie W.R."/>
            <person name="de la Bastide M."/>
            <person name="Dedhia N."/>
            <person name="Blocker H."/>
            <person name="Hornischer K."/>
            <person name="Nordsiek G."/>
            <person name="Agarwala R."/>
            <person name="Aravind L."/>
            <person name="Bailey J.A."/>
            <person name="Bateman A."/>
            <person name="Batzoglou S."/>
            <person name="Birney E."/>
            <person name="Bork P."/>
            <person name="Brown D.G."/>
            <person name="Burge C.B."/>
            <person name="Cerutti L."/>
            <person name="Chen H.C."/>
            <person name="Church D."/>
            <person name="Clamp M."/>
            <person name="Copley R.R."/>
            <person name="Doerks T."/>
            <person name="Eddy S.R."/>
            <person name="Eichler E.E."/>
            <person name="Furey T.S."/>
            <person name="Galagan J."/>
            <person name="Gilbert J.G."/>
            <person name="Harmon C."/>
            <person name="Hayashizaki Y."/>
            <person name="Haussler D."/>
            <person name="Hermjakob H."/>
            <person name="Hokamp K."/>
            <person name="Jang W."/>
            <person name="Johnson L.S."/>
            <person name="Jones T.A."/>
            <person name="Kasif S."/>
            <person name="Kaspryzk A."/>
            <person name="Kennedy S."/>
            <person name="Kent W.J."/>
            <person name="Kitts P."/>
            <person name="Koonin E.V."/>
            <person name="Korf I."/>
            <person name="Kulp D."/>
            <person name="Lancet D."/>
            <person name="Lowe T.M."/>
            <person name="McLysaght A."/>
            <person name="Mikkelsen T."/>
            <person name="Moran J.V."/>
            <person name="Mulder N."/>
            <person name="Pollara V.J."/>
            <person name="Ponting C.P."/>
            <person name="Schuler G."/>
            <person name="Schultz J."/>
            <person name="Slater G."/>
            <person name="Smit A.F."/>
            <person name="Stupka E."/>
            <person name="Szustakowski J."/>
            <person name="Thierry-Mieg D."/>
            <person name="Thierry-Mieg J."/>
            <person name="Wagner L."/>
            <person name="Wallis J."/>
            <person name="Wheeler R."/>
            <person name="Williams A."/>
            <person name="Wolf Y.I."/>
            <person name="Wolfe K.H."/>
            <person name="Yang S.P."/>
            <person name="Yeh R.F."/>
            <person name="Collins F."/>
            <person name="Guyer M.S."/>
            <person name="Peterson J."/>
            <person name="Felsenfeld A."/>
            <person name="Wetterstrand K.A."/>
            <person name="Patrinos A."/>
            <person name="Morgan M.J."/>
            <person name="de Jong P."/>
            <person name="Catanese J.J."/>
            <person name="Osoegawa K."/>
            <person name="Shizuya H."/>
            <person name="Choi S."/>
            <person name="Chen Y.J."/>
        </authorList>
    </citation>
    <scope>NUCLEOTIDE SEQUENCE [LARGE SCALE GENOMIC DNA]</scope>
</reference>
<dbReference type="PANTHER" id="PTHR46488">
    <property type="entry name" value="AP-5 COMPLEX SUBUNIT ZETA-1"/>
    <property type="match status" value="1"/>
</dbReference>
<dbReference type="OpenTargets" id="ENSG00000242802"/>
<proteinExistence type="evidence at protein level"/>
<dbReference type="ChiTaRS" id="AP5Z1">
    <property type="organism name" value="human"/>
</dbReference>
<dbReference type="GeneTree" id="ENSGT00390000017592"/>
<dbReference type="MassIVE" id="A0A3B3IRY2"/>
<dbReference type="OrthoDB" id="744564at2759"/>
<dbReference type="SMR" id="A0A3B3IRY2"/>
<organism evidence="2 3">
    <name type="scientific">Homo sapiens</name>
    <name type="common">Human</name>
    <dbReference type="NCBI Taxonomy" id="9606"/>
    <lineage>
        <taxon>Eukaryota</taxon>
        <taxon>Metazoa</taxon>
        <taxon>Chordata</taxon>
        <taxon>Craniata</taxon>
        <taxon>Vertebrata</taxon>
        <taxon>Euteleostomi</taxon>
        <taxon>Mammalia</taxon>
        <taxon>Eutheria</taxon>
        <taxon>Euarchontoglires</taxon>
        <taxon>Primates</taxon>
        <taxon>Haplorrhini</taxon>
        <taxon>Catarrhini</taxon>
        <taxon>Hominidae</taxon>
        <taxon>Homo</taxon>
    </lineage>
</organism>
<evidence type="ECO:0000313" key="3">
    <source>
        <dbReference type="Proteomes" id="UP000005640"/>
    </source>
</evidence>